<evidence type="ECO:0000313" key="2">
    <source>
        <dbReference type="Proteomes" id="UP000789366"/>
    </source>
</evidence>
<gene>
    <name evidence="1" type="ORF">SPELUC_LOCUS5952</name>
</gene>
<accession>A0ACA9M749</accession>
<protein>
    <submittedName>
        <fullName evidence="1">15760_t:CDS:1</fullName>
    </submittedName>
</protein>
<sequence length="84" mass="9440">MKVKKHMKTEHSDELTDMFNDTGSNNVELGKVNNLNEVAQNDHVRNISGDKKCKKSKNDKKGVGYCLYSNSRLPKSNADIVNSK</sequence>
<dbReference type="EMBL" id="CAJVPW010006511">
    <property type="protein sequence ID" value="CAG8569938.1"/>
    <property type="molecule type" value="Genomic_DNA"/>
</dbReference>
<organism evidence="1 2">
    <name type="scientific">Cetraspora pellucida</name>
    <dbReference type="NCBI Taxonomy" id="1433469"/>
    <lineage>
        <taxon>Eukaryota</taxon>
        <taxon>Fungi</taxon>
        <taxon>Fungi incertae sedis</taxon>
        <taxon>Mucoromycota</taxon>
        <taxon>Glomeromycotina</taxon>
        <taxon>Glomeromycetes</taxon>
        <taxon>Diversisporales</taxon>
        <taxon>Gigasporaceae</taxon>
        <taxon>Cetraspora</taxon>
    </lineage>
</organism>
<evidence type="ECO:0000313" key="1">
    <source>
        <dbReference type="EMBL" id="CAG8569938.1"/>
    </source>
</evidence>
<name>A0ACA9M749_9GLOM</name>
<proteinExistence type="predicted"/>
<dbReference type="Proteomes" id="UP000789366">
    <property type="component" value="Unassembled WGS sequence"/>
</dbReference>
<comment type="caution">
    <text evidence="1">The sequence shown here is derived from an EMBL/GenBank/DDBJ whole genome shotgun (WGS) entry which is preliminary data.</text>
</comment>
<reference evidence="1" key="1">
    <citation type="submission" date="2021-06" db="EMBL/GenBank/DDBJ databases">
        <authorList>
            <person name="Kallberg Y."/>
            <person name="Tangrot J."/>
            <person name="Rosling A."/>
        </authorList>
    </citation>
    <scope>NUCLEOTIDE SEQUENCE</scope>
    <source>
        <strain evidence="1">28 12/20/2015</strain>
    </source>
</reference>
<keyword evidence="2" id="KW-1185">Reference proteome</keyword>